<evidence type="ECO:0000313" key="3">
    <source>
        <dbReference type="Proteomes" id="UP000248806"/>
    </source>
</evidence>
<proteinExistence type="predicted"/>
<evidence type="ECO:0000256" key="1">
    <source>
        <dbReference type="SAM" id="Phobius"/>
    </source>
</evidence>
<protein>
    <submittedName>
        <fullName evidence="2">Uncharacterized protein</fullName>
    </submittedName>
</protein>
<organism evidence="2 3">
    <name type="scientific">Thermosporothrix hazakensis</name>
    <dbReference type="NCBI Taxonomy" id="644383"/>
    <lineage>
        <taxon>Bacteria</taxon>
        <taxon>Bacillati</taxon>
        <taxon>Chloroflexota</taxon>
        <taxon>Ktedonobacteria</taxon>
        <taxon>Ktedonobacterales</taxon>
        <taxon>Thermosporotrichaceae</taxon>
        <taxon>Thermosporothrix</taxon>
    </lineage>
</organism>
<dbReference type="Proteomes" id="UP000248806">
    <property type="component" value="Unassembled WGS sequence"/>
</dbReference>
<feature type="transmembrane region" description="Helical" evidence="1">
    <location>
        <begin position="5"/>
        <end position="22"/>
    </location>
</feature>
<feature type="transmembrane region" description="Helical" evidence="1">
    <location>
        <begin position="42"/>
        <end position="65"/>
    </location>
</feature>
<accession>A0A326U218</accession>
<dbReference type="AlphaFoldDB" id="A0A326U218"/>
<keyword evidence="3" id="KW-1185">Reference proteome</keyword>
<name>A0A326U218_THEHA</name>
<keyword evidence="1" id="KW-1133">Transmembrane helix</keyword>
<sequence>MSRRLILPLCMLGGACITFYFGTLPHLPMLSQLPLLWKYPSYRFIIIIILIKILSPLFAVSIIGISSQFFHSLTPLKLLLDTMRSRLAELSSLPHHAFAENHQTFASEMQETLPEEIYMRTFTFPRPHPPRPKSSPSQRAQQLLARRRQRFYHTYRMKQASAEEKHDEEKRKAGEPCHLADIRLDITVLKSISLTLVIQQNNTMHRYPLPTPSNARRLQLVSYIGEHQPVAREKILENIFGHTLSDEEATTEKLSEQFDSHKKLLRKDLQKALKQANADLGLSLSPKEIFSHQHKQYALTSLCHITDIEQLTHLYERMQTAGTEEEKRQAGEALIKSYPGDFFEEMVSLYPEEFEPLYSSWIRAPYTKYRDWYLQALWLLAEHAQHQGEQALKEATSEAASAHLQQAASLYAQYAQKAVENRLDLKISFKGKEVGERVAASERAMRYAIRLWTQLNDHYHIDTTWATYYKHLRRLSSQAWSPSEKTQQVLHTARKQSSTGYESFDFVP</sequence>
<dbReference type="PROSITE" id="PS51257">
    <property type="entry name" value="PROKAR_LIPOPROTEIN"/>
    <property type="match status" value="1"/>
</dbReference>
<reference evidence="2 3" key="1">
    <citation type="submission" date="2018-06" db="EMBL/GenBank/DDBJ databases">
        <title>Genomic Encyclopedia of Archaeal and Bacterial Type Strains, Phase II (KMG-II): from individual species to whole genera.</title>
        <authorList>
            <person name="Goeker M."/>
        </authorList>
    </citation>
    <scope>NUCLEOTIDE SEQUENCE [LARGE SCALE GENOMIC DNA]</scope>
    <source>
        <strain evidence="2 3">ATCC BAA-1881</strain>
    </source>
</reference>
<dbReference type="EMBL" id="QKUF01000019">
    <property type="protein sequence ID" value="PZW25354.1"/>
    <property type="molecule type" value="Genomic_DNA"/>
</dbReference>
<comment type="caution">
    <text evidence="2">The sequence shown here is derived from an EMBL/GenBank/DDBJ whole genome shotgun (WGS) entry which is preliminary data.</text>
</comment>
<evidence type="ECO:0000313" key="2">
    <source>
        <dbReference type="EMBL" id="PZW25354.1"/>
    </source>
</evidence>
<keyword evidence="1" id="KW-0472">Membrane</keyword>
<gene>
    <name evidence="2" type="ORF">EI42_04406</name>
</gene>
<keyword evidence="1" id="KW-0812">Transmembrane</keyword>